<feature type="binding site" evidence="5">
    <location>
        <position position="100"/>
    </location>
    <ligand>
        <name>D-ribulose 5-phosphate</name>
        <dbReference type="ChEBI" id="CHEBI:58121"/>
    </ligand>
</feature>
<feature type="active site" description="Proton acceptor" evidence="4">
    <location>
        <position position="66"/>
    </location>
</feature>
<proteinExistence type="inferred from homology"/>
<dbReference type="InterPro" id="IPR036569">
    <property type="entry name" value="RpiB_LacA_LacB_sf"/>
</dbReference>
<accession>A0A4Y9J6Y1</accession>
<dbReference type="PANTHER" id="PTHR43732:SF1">
    <property type="entry name" value="RIBOSE 5-PHOSPHATE ISOMERASE"/>
    <property type="match status" value="1"/>
</dbReference>
<evidence type="ECO:0000256" key="1">
    <source>
        <dbReference type="ARBA" id="ARBA00008754"/>
    </source>
</evidence>
<evidence type="ECO:0000256" key="5">
    <source>
        <dbReference type="PIRSR" id="PIRSR005384-2"/>
    </source>
</evidence>
<evidence type="ECO:0000313" key="6">
    <source>
        <dbReference type="EMBL" id="TFU96783.1"/>
    </source>
</evidence>
<dbReference type="NCBIfam" id="TIGR01120">
    <property type="entry name" value="rpiB"/>
    <property type="match status" value="1"/>
</dbReference>
<dbReference type="Pfam" id="PF02502">
    <property type="entry name" value="LacAB_rpiB"/>
    <property type="match status" value="1"/>
</dbReference>
<feature type="binding site" evidence="5">
    <location>
        <position position="110"/>
    </location>
    <ligand>
        <name>D-ribulose 5-phosphate</name>
        <dbReference type="ChEBI" id="CHEBI:58121"/>
    </ligand>
</feature>
<dbReference type="GO" id="GO:0005988">
    <property type="term" value="P:lactose metabolic process"/>
    <property type="evidence" value="ECO:0007669"/>
    <property type="project" value="UniProtKB-KW"/>
</dbReference>
<feature type="binding site" evidence="5">
    <location>
        <begin position="8"/>
        <end position="9"/>
    </location>
    <ligand>
        <name>D-ribulose 5-phosphate</name>
        <dbReference type="ChEBI" id="CHEBI:58121"/>
    </ligand>
</feature>
<dbReference type="NCBIfam" id="TIGR00689">
    <property type="entry name" value="rpiB_lacA_lacB"/>
    <property type="match status" value="1"/>
</dbReference>
<evidence type="ECO:0000256" key="2">
    <source>
        <dbReference type="ARBA" id="ARBA00022736"/>
    </source>
</evidence>
<gene>
    <name evidence="6" type="primary">rpiB</name>
    <name evidence="6" type="ORF">E4T82_11010</name>
</gene>
<feature type="binding site" evidence="5">
    <location>
        <begin position="67"/>
        <end position="71"/>
    </location>
    <ligand>
        <name>D-ribulose 5-phosphate</name>
        <dbReference type="ChEBI" id="CHEBI:58121"/>
    </ligand>
</feature>
<feature type="binding site" evidence="5">
    <location>
        <position position="137"/>
    </location>
    <ligand>
        <name>D-ribulose 5-phosphate</name>
        <dbReference type="ChEBI" id="CHEBI:58121"/>
    </ligand>
</feature>
<dbReference type="PANTHER" id="PTHR43732">
    <property type="entry name" value="RIBOSE 5-PHOSPHATE ISOMERASE-RELATED"/>
    <property type="match status" value="1"/>
</dbReference>
<protein>
    <submittedName>
        <fullName evidence="6">Ribose 5-phosphate isomerase B</fullName>
        <ecNumber evidence="6">5.3.1.6</ecNumber>
    </submittedName>
</protein>
<evidence type="ECO:0000256" key="3">
    <source>
        <dbReference type="ARBA" id="ARBA00023235"/>
    </source>
</evidence>
<feature type="binding site" evidence="5">
    <location>
        <position position="133"/>
    </location>
    <ligand>
        <name>D-ribulose 5-phosphate</name>
        <dbReference type="ChEBI" id="CHEBI:58121"/>
    </ligand>
</feature>
<dbReference type="InterPro" id="IPR003500">
    <property type="entry name" value="RpiB_LacA_LacB"/>
</dbReference>
<comment type="similarity">
    <text evidence="1">Belongs to the LacAB/RpiB family.</text>
</comment>
<dbReference type="PIRSF" id="PIRSF005384">
    <property type="entry name" value="RpiB_LacA_B"/>
    <property type="match status" value="1"/>
</dbReference>
<dbReference type="InterPro" id="IPR004785">
    <property type="entry name" value="RpiB"/>
</dbReference>
<keyword evidence="2" id="KW-0423">Lactose metabolism</keyword>
<organism evidence="6 7">
    <name type="scientific">Streptococcus cuniculi</name>
    <dbReference type="NCBI Taxonomy" id="1432788"/>
    <lineage>
        <taxon>Bacteria</taxon>
        <taxon>Bacillati</taxon>
        <taxon>Bacillota</taxon>
        <taxon>Bacilli</taxon>
        <taxon>Lactobacillales</taxon>
        <taxon>Streptococcaceae</taxon>
        <taxon>Streptococcus</taxon>
    </lineage>
</organism>
<dbReference type="EMBL" id="SPPD01000024">
    <property type="protein sequence ID" value="TFU96783.1"/>
    <property type="molecule type" value="Genomic_DNA"/>
</dbReference>
<feature type="active site" description="Proton donor" evidence="4">
    <location>
        <position position="99"/>
    </location>
</feature>
<dbReference type="Proteomes" id="UP000297253">
    <property type="component" value="Unassembled WGS sequence"/>
</dbReference>
<dbReference type="EC" id="5.3.1.6" evidence="6"/>
<name>A0A4Y9J6Y1_9STRE</name>
<dbReference type="RefSeq" id="WP_135182836.1">
    <property type="nucleotide sequence ID" value="NZ_JADGKZ010000024.1"/>
</dbReference>
<reference evidence="6 7" key="1">
    <citation type="submission" date="2019-03" db="EMBL/GenBank/DDBJ databases">
        <title>Diversity of the mouse oral microbiome.</title>
        <authorList>
            <person name="Joseph S."/>
            <person name="Aduse-Opoku J."/>
            <person name="Curtis M."/>
            <person name="Wade W."/>
            <person name="Hashim A."/>
        </authorList>
    </citation>
    <scope>NUCLEOTIDE SEQUENCE [LARGE SCALE GENOMIC DNA]</scope>
    <source>
        <strain evidence="6 7">WM131</strain>
    </source>
</reference>
<dbReference type="GO" id="GO:0004751">
    <property type="term" value="F:ribose-5-phosphate isomerase activity"/>
    <property type="evidence" value="ECO:0007669"/>
    <property type="project" value="UniProtKB-EC"/>
</dbReference>
<dbReference type="SUPFAM" id="SSF89623">
    <property type="entry name" value="Ribose/Galactose isomerase RpiB/AlsB"/>
    <property type="match status" value="1"/>
</dbReference>
<evidence type="ECO:0000256" key="4">
    <source>
        <dbReference type="PIRSR" id="PIRSR005384-1"/>
    </source>
</evidence>
<dbReference type="OrthoDB" id="1778624at2"/>
<evidence type="ECO:0000313" key="7">
    <source>
        <dbReference type="Proteomes" id="UP000297253"/>
    </source>
</evidence>
<keyword evidence="3 6" id="KW-0413">Isomerase</keyword>
<dbReference type="NCBIfam" id="NF004051">
    <property type="entry name" value="PRK05571.1"/>
    <property type="match status" value="1"/>
</dbReference>
<comment type="caution">
    <text evidence="6">The sequence shown here is derived from an EMBL/GenBank/DDBJ whole genome shotgun (WGS) entry which is preliminary data.</text>
</comment>
<sequence length="147" mass="16076">MRIGIGNDHVAVEYKQTIKQYIEKEYGYEVIDFGTNSSERFDYPIAGKVVANAVASGEVERGIVICGTGVGIGIAANKVNGIRCVICSEPYSARMSRQHNDANMLSFGARVIGLELAKMLVDVWLTTEYEGGRHAKRVQMLNEGTTS</sequence>
<dbReference type="Gene3D" id="3.40.1400.10">
    <property type="entry name" value="Sugar-phosphate isomerase, RpiB/LacA/LacB"/>
    <property type="match status" value="1"/>
</dbReference>
<dbReference type="AlphaFoldDB" id="A0A4Y9J6Y1"/>
<dbReference type="InterPro" id="IPR051812">
    <property type="entry name" value="SPI_LacAB/RpiB"/>
</dbReference>